<dbReference type="InterPro" id="IPR058533">
    <property type="entry name" value="Cation_efflux_TM"/>
</dbReference>
<evidence type="ECO:0000256" key="8">
    <source>
        <dbReference type="ARBA" id="ARBA00023136"/>
    </source>
</evidence>
<dbReference type="Proteomes" id="UP000594008">
    <property type="component" value="Chromosome"/>
</dbReference>
<dbReference type="PANTHER" id="PTHR43840">
    <property type="entry name" value="MITOCHONDRIAL METAL TRANSPORTER 1-RELATED"/>
    <property type="match status" value="1"/>
</dbReference>
<dbReference type="EMBL" id="CP063374">
    <property type="protein sequence ID" value="QOV45424.1"/>
    <property type="molecule type" value="Genomic_DNA"/>
</dbReference>
<evidence type="ECO:0000256" key="1">
    <source>
        <dbReference type="ARBA" id="ARBA00004651"/>
    </source>
</evidence>
<dbReference type="Pfam" id="PF16916">
    <property type="entry name" value="ZT_dimer"/>
    <property type="match status" value="1"/>
</dbReference>
<dbReference type="AlphaFoldDB" id="A0A7M2TB12"/>
<evidence type="ECO:0000256" key="7">
    <source>
        <dbReference type="ARBA" id="ARBA00023065"/>
    </source>
</evidence>
<dbReference type="PANTHER" id="PTHR43840:SF15">
    <property type="entry name" value="MITOCHONDRIAL METAL TRANSPORTER 1-RELATED"/>
    <property type="match status" value="1"/>
</dbReference>
<dbReference type="InterPro" id="IPR027469">
    <property type="entry name" value="Cation_efflux_TMD_sf"/>
</dbReference>
<reference evidence="13 14" key="1">
    <citation type="submission" date="2020-10" db="EMBL/GenBank/DDBJ databases">
        <title>Streptomyces chromofuscus complate genome analysis.</title>
        <authorList>
            <person name="Anwar N."/>
        </authorList>
    </citation>
    <scope>NUCLEOTIDE SEQUENCE [LARGE SCALE GENOMIC DNA]</scope>
    <source>
        <strain evidence="13 14">DSM 40273</strain>
    </source>
</reference>
<feature type="domain" description="Cation efflux protein transmembrane" evidence="11">
    <location>
        <begin position="105"/>
        <end position="295"/>
    </location>
</feature>
<evidence type="ECO:0000313" key="14">
    <source>
        <dbReference type="Proteomes" id="UP000594008"/>
    </source>
</evidence>
<name>A0A7M2TB12_STRCW</name>
<protein>
    <submittedName>
        <fullName evidence="13">Cation diffusion facilitator family transporter</fullName>
    </submittedName>
</protein>
<accession>A0A7M2TB12</accession>
<feature type="transmembrane region" description="Helical" evidence="10">
    <location>
        <begin position="104"/>
        <end position="130"/>
    </location>
</feature>
<dbReference type="FunFam" id="3.30.70.1350:FF:000014">
    <property type="entry name" value="Cation efflux system protein"/>
    <property type="match status" value="1"/>
</dbReference>
<dbReference type="Pfam" id="PF01545">
    <property type="entry name" value="Cation_efflux"/>
    <property type="match status" value="1"/>
</dbReference>
<dbReference type="NCBIfam" id="TIGR01297">
    <property type="entry name" value="CDF"/>
    <property type="match status" value="1"/>
</dbReference>
<dbReference type="InterPro" id="IPR050291">
    <property type="entry name" value="CDF_Transporter"/>
</dbReference>
<feature type="compositionally biased region" description="Basic residues" evidence="9">
    <location>
        <begin position="16"/>
        <end position="30"/>
    </location>
</feature>
<evidence type="ECO:0000256" key="2">
    <source>
        <dbReference type="ARBA" id="ARBA00008114"/>
    </source>
</evidence>
<dbReference type="GO" id="GO:0015093">
    <property type="term" value="F:ferrous iron transmembrane transporter activity"/>
    <property type="evidence" value="ECO:0007669"/>
    <property type="project" value="TreeGrafter"/>
</dbReference>
<dbReference type="Gene3D" id="3.30.70.1350">
    <property type="entry name" value="Cation efflux protein, cytoplasmic domain"/>
    <property type="match status" value="1"/>
</dbReference>
<evidence type="ECO:0000259" key="12">
    <source>
        <dbReference type="Pfam" id="PF16916"/>
    </source>
</evidence>
<proteinExistence type="inferred from homology"/>
<dbReference type="GO" id="GO:0005886">
    <property type="term" value="C:plasma membrane"/>
    <property type="evidence" value="ECO:0007669"/>
    <property type="project" value="UniProtKB-SubCell"/>
</dbReference>
<keyword evidence="4" id="KW-1003">Cell membrane</keyword>
<dbReference type="SUPFAM" id="SSF160240">
    <property type="entry name" value="Cation efflux protein cytoplasmic domain-like"/>
    <property type="match status" value="1"/>
</dbReference>
<keyword evidence="3" id="KW-0813">Transport</keyword>
<gene>
    <name evidence="13" type="ORF">IPT68_05615</name>
</gene>
<comment type="subcellular location">
    <subcellularLocation>
        <location evidence="1">Cell membrane</location>
        <topology evidence="1">Multi-pass membrane protein</topology>
    </subcellularLocation>
</comment>
<evidence type="ECO:0000256" key="10">
    <source>
        <dbReference type="SAM" id="Phobius"/>
    </source>
</evidence>
<feature type="compositionally biased region" description="Basic residues" evidence="9">
    <location>
        <begin position="48"/>
        <end position="59"/>
    </location>
</feature>
<dbReference type="GO" id="GO:0015341">
    <property type="term" value="F:zinc efflux antiporter activity"/>
    <property type="evidence" value="ECO:0007669"/>
    <property type="project" value="TreeGrafter"/>
</dbReference>
<evidence type="ECO:0000259" key="11">
    <source>
        <dbReference type="Pfam" id="PF01545"/>
    </source>
</evidence>
<sequence>MSDRHDHGHGHEHGHTPHQHAGHGRVHTPHQHGEDGHPPHQHGEHSHQHVRTRHDHPHVHTPAGLGRRFRRLPHRLAHLLTPHSHDTADKVDSALESSARGMRALWISLAVLGVTALAQAVVVVASGSVALLGDTVHNAADALTAVPLGIAFLLGRRAATRRFTYGYGRAEDLAGIVIVLTIAASAAFAGWTAIERLLDPRPVQHLPAVAAAALVGFAGNEWVARYRIRVGRSIGSAALVADGLHARTDGFTSLAVLLGAGGAALGWHLADPIVGLAITAAITLVLRDAAREVFRRVLDAVDPALVDRAEQALRAVPGVQEVGELRLRWIGHRLRAEVAVVVDGDVTVRAAHGIAVEAEHALLHAVPRLTAALVHADPAHTSGEADPHLPLAHHATA</sequence>
<evidence type="ECO:0000256" key="9">
    <source>
        <dbReference type="SAM" id="MobiDB-lite"/>
    </source>
</evidence>
<dbReference type="InterPro" id="IPR027470">
    <property type="entry name" value="Cation_efflux_CTD"/>
</dbReference>
<evidence type="ECO:0000256" key="5">
    <source>
        <dbReference type="ARBA" id="ARBA00022692"/>
    </source>
</evidence>
<keyword evidence="8 10" id="KW-0472">Membrane</keyword>
<keyword evidence="7" id="KW-0406">Ion transport</keyword>
<dbReference type="SUPFAM" id="SSF161111">
    <property type="entry name" value="Cation efflux protein transmembrane domain-like"/>
    <property type="match status" value="1"/>
</dbReference>
<keyword evidence="5 10" id="KW-0812">Transmembrane</keyword>
<keyword evidence="6 10" id="KW-1133">Transmembrane helix</keyword>
<dbReference type="InterPro" id="IPR002524">
    <property type="entry name" value="Cation_efflux"/>
</dbReference>
<dbReference type="InterPro" id="IPR036837">
    <property type="entry name" value="Cation_efflux_CTD_sf"/>
</dbReference>
<comment type="similarity">
    <text evidence="2">Belongs to the cation diffusion facilitator (CDF) transporter (TC 2.A.4) family.</text>
</comment>
<keyword evidence="14" id="KW-1185">Reference proteome</keyword>
<dbReference type="RefSeq" id="WP_189697159.1">
    <property type="nucleotide sequence ID" value="NZ_BMTA01000004.1"/>
</dbReference>
<evidence type="ECO:0000256" key="3">
    <source>
        <dbReference type="ARBA" id="ARBA00022448"/>
    </source>
</evidence>
<feature type="transmembrane region" description="Helical" evidence="10">
    <location>
        <begin position="174"/>
        <end position="194"/>
    </location>
</feature>
<dbReference type="GO" id="GO:0015086">
    <property type="term" value="F:cadmium ion transmembrane transporter activity"/>
    <property type="evidence" value="ECO:0007669"/>
    <property type="project" value="TreeGrafter"/>
</dbReference>
<evidence type="ECO:0000313" key="13">
    <source>
        <dbReference type="EMBL" id="QOV45424.1"/>
    </source>
</evidence>
<organism evidence="13 14">
    <name type="scientific">Streptomyces chromofuscus</name>
    <dbReference type="NCBI Taxonomy" id="42881"/>
    <lineage>
        <taxon>Bacteria</taxon>
        <taxon>Bacillati</taxon>
        <taxon>Actinomycetota</taxon>
        <taxon>Actinomycetes</taxon>
        <taxon>Kitasatosporales</taxon>
        <taxon>Streptomycetaceae</taxon>
        <taxon>Streptomyces</taxon>
    </lineage>
</organism>
<feature type="region of interest" description="Disordered" evidence="9">
    <location>
        <begin position="1"/>
        <end position="64"/>
    </location>
</feature>
<evidence type="ECO:0000256" key="4">
    <source>
        <dbReference type="ARBA" id="ARBA00022475"/>
    </source>
</evidence>
<feature type="domain" description="Cation efflux protein cytoplasmic" evidence="12">
    <location>
        <begin position="303"/>
        <end position="378"/>
    </location>
</feature>
<dbReference type="FunFam" id="1.20.1510.10:FF:000006">
    <property type="entry name" value="Divalent cation efflux transporter"/>
    <property type="match status" value="1"/>
</dbReference>
<dbReference type="Gene3D" id="1.20.1510.10">
    <property type="entry name" value="Cation efflux protein transmembrane domain"/>
    <property type="match status" value="1"/>
</dbReference>
<dbReference type="KEGG" id="schf:IPT68_05615"/>
<evidence type="ECO:0000256" key="6">
    <source>
        <dbReference type="ARBA" id="ARBA00022989"/>
    </source>
</evidence>
<feature type="transmembrane region" description="Helical" evidence="10">
    <location>
        <begin position="136"/>
        <end position="154"/>
    </location>
</feature>
<feature type="compositionally biased region" description="Basic and acidic residues" evidence="9">
    <location>
        <begin position="31"/>
        <end position="47"/>
    </location>
</feature>
<dbReference type="GO" id="GO:0006882">
    <property type="term" value="P:intracellular zinc ion homeostasis"/>
    <property type="evidence" value="ECO:0007669"/>
    <property type="project" value="TreeGrafter"/>
</dbReference>
<feature type="compositionally biased region" description="Basic and acidic residues" evidence="9">
    <location>
        <begin position="1"/>
        <end position="15"/>
    </location>
</feature>